<reference evidence="1" key="1">
    <citation type="submission" date="2015-07" db="EMBL/GenBank/DDBJ databases">
        <title>MeaNS - Measles Nucleotide Surveillance Program.</title>
        <authorList>
            <person name="Tran T."/>
            <person name="Druce J."/>
        </authorList>
    </citation>
    <scope>NUCLEOTIDE SEQUENCE</scope>
    <source>
        <strain evidence="1">UCB-OBI-ISO-001</strain>
        <tissue evidence="1">Gonad</tissue>
    </source>
</reference>
<evidence type="ECO:0000313" key="1">
    <source>
        <dbReference type="EMBL" id="KOF81576.1"/>
    </source>
</evidence>
<proteinExistence type="predicted"/>
<protein>
    <submittedName>
        <fullName evidence="1">Uncharacterized protein</fullName>
    </submittedName>
</protein>
<sequence length="87" mass="9803">MVLLYSIYQQLTVIFFMAPAPEEFPCSTQSERKKQICCCERMVVERIAGGIMEETGKTGRKRVMSGINIEDSRRQSGKVTGGLNKIQ</sequence>
<name>A0A0L8GX02_OCTBM</name>
<dbReference type="AlphaFoldDB" id="A0A0L8GX02"/>
<dbReference type="EMBL" id="KQ420029">
    <property type="protein sequence ID" value="KOF81576.1"/>
    <property type="molecule type" value="Genomic_DNA"/>
</dbReference>
<accession>A0A0L8GX02</accession>
<gene>
    <name evidence="1" type="ORF">OCBIM_22026337mg</name>
</gene>
<organism evidence="1">
    <name type="scientific">Octopus bimaculoides</name>
    <name type="common">California two-spotted octopus</name>
    <dbReference type="NCBI Taxonomy" id="37653"/>
    <lineage>
        <taxon>Eukaryota</taxon>
        <taxon>Metazoa</taxon>
        <taxon>Spiralia</taxon>
        <taxon>Lophotrochozoa</taxon>
        <taxon>Mollusca</taxon>
        <taxon>Cephalopoda</taxon>
        <taxon>Coleoidea</taxon>
        <taxon>Octopodiformes</taxon>
        <taxon>Octopoda</taxon>
        <taxon>Incirrata</taxon>
        <taxon>Octopodidae</taxon>
        <taxon>Octopus</taxon>
    </lineage>
</organism>